<dbReference type="EnsemblMetazoa" id="XM_030979549">
    <property type="protein sequence ID" value="XP_030835409"/>
    <property type="gene ID" value="LOC583191"/>
</dbReference>
<reference evidence="5" key="1">
    <citation type="submission" date="2015-02" db="EMBL/GenBank/DDBJ databases">
        <title>Genome sequencing for Strongylocentrotus purpuratus.</title>
        <authorList>
            <person name="Murali S."/>
            <person name="Liu Y."/>
            <person name="Vee V."/>
            <person name="English A."/>
            <person name="Wang M."/>
            <person name="Skinner E."/>
            <person name="Han Y."/>
            <person name="Muzny D.M."/>
            <person name="Worley K.C."/>
            <person name="Gibbs R.A."/>
        </authorList>
    </citation>
    <scope>NUCLEOTIDE SEQUENCE</scope>
</reference>
<feature type="region of interest" description="Disordered" evidence="2">
    <location>
        <begin position="580"/>
        <end position="610"/>
    </location>
</feature>
<dbReference type="FunCoup" id="A0A7M7NEP2">
    <property type="interactions" value="1080"/>
</dbReference>
<feature type="compositionally biased region" description="Basic and acidic residues" evidence="2">
    <location>
        <begin position="294"/>
        <end position="313"/>
    </location>
</feature>
<dbReference type="KEGG" id="spu:583191"/>
<dbReference type="Proteomes" id="UP000007110">
    <property type="component" value="Unassembled WGS sequence"/>
</dbReference>
<sequence>MRQSKKLVWVPKGPRMSRNQATMLWLDLYADEGTRFKLSACSKKKMGQTGKTCGLMIVGRGISSRNDSHTTIPLPERPEDVLPFPFIQTVSRALDFYLTSSSGPESASTAEEEPQNVLVSSFNNGWTTSGNSTERSSLFSWGDDEFDKISAKRVQRMFDEIDSMLYEGQKISLSSSQLHNECKVWKTRFPHLRILGSQLVAPSDEGFQLYPQEEPSSPTTGVLLDIADHEVPGRSTQNRHGLKLSGHHIRPIPSVDTFSYPEMTVVDHVNTLEEEIIESDGTVEEFFAYDKARQADDDNHERKLDHTAPRREGFPPLTPSACIQNTVLSQTFDVLWAEVVTWMRLLIKIHQEDKEKNLMSRPAVEPDHPDTNLTPTMAPTYVIPLSPSPLGVTAGRFMDPPSKLAPIGSFRVGPSTSFNWQAPKSKSLTGVMTISSKALHIRQGEKDRVPSAMTEESPALLPATKGISSRPTSTRISDVPGHRLPSARVGRRSLRPIERAKTPSVPGMDALITGKRMMTANDRLSSPPHPMAVSPPRQFSRNTMLPPIESAQENGLYREHQRPPTSSGKWDLPRHRISSAVIDGGGQRPNKNLQPFPYNDSRPNTTHSFRDRSSDMMLARRSSTPQSNLNIFKAASGTMQGVPGQLNDLGVITGRGINPGGLSQLEGNIGNSQYGSQQQSYLKTL</sequence>
<dbReference type="Pfam" id="PF12516">
    <property type="entry name" value="DUF3719"/>
    <property type="match status" value="1"/>
</dbReference>
<evidence type="ECO:0000256" key="2">
    <source>
        <dbReference type="SAM" id="MobiDB-lite"/>
    </source>
</evidence>
<dbReference type="InterPro" id="IPR039630">
    <property type="entry name" value="FAM149"/>
</dbReference>
<protein>
    <recommendedName>
        <fullName evidence="3">DUF3719 domain-containing protein</fullName>
    </recommendedName>
</protein>
<name>A0A7M7NEP2_STRPU</name>
<dbReference type="OMA" id="VPATRNK"/>
<dbReference type="GeneID" id="583191"/>
<accession>A0A7M7NEP2</accession>
<keyword evidence="5" id="KW-1185">Reference proteome</keyword>
<evidence type="ECO:0000313" key="4">
    <source>
        <dbReference type="EnsemblMetazoa" id="XP_030835409"/>
    </source>
</evidence>
<dbReference type="InParanoid" id="A0A7M7NEP2"/>
<proteinExistence type="inferred from homology"/>
<evidence type="ECO:0000259" key="3">
    <source>
        <dbReference type="Pfam" id="PF12516"/>
    </source>
</evidence>
<evidence type="ECO:0000256" key="1">
    <source>
        <dbReference type="ARBA" id="ARBA00008309"/>
    </source>
</evidence>
<feature type="region of interest" description="Disordered" evidence="2">
    <location>
        <begin position="294"/>
        <end position="317"/>
    </location>
</feature>
<feature type="domain" description="DUF3719" evidence="3">
    <location>
        <begin position="164"/>
        <end position="226"/>
    </location>
</feature>
<dbReference type="AlphaFoldDB" id="A0A7M7NEP2"/>
<feature type="region of interest" description="Disordered" evidence="2">
    <location>
        <begin position="463"/>
        <end position="487"/>
    </location>
</feature>
<dbReference type="RefSeq" id="XP_030835409.1">
    <property type="nucleotide sequence ID" value="XM_030979549.1"/>
</dbReference>
<dbReference type="InterPro" id="IPR022194">
    <property type="entry name" value="DUF3719"/>
</dbReference>
<evidence type="ECO:0000313" key="5">
    <source>
        <dbReference type="Proteomes" id="UP000007110"/>
    </source>
</evidence>
<dbReference type="PANTHER" id="PTHR31997:SF1">
    <property type="entry name" value="AGAP003710-PA"/>
    <property type="match status" value="1"/>
</dbReference>
<reference evidence="4" key="2">
    <citation type="submission" date="2021-01" db="UniProtKB">
        <authorList>
            <consortium name="EnsemblMetazoa"/>
        </authorList>
    </citation>
    <scope>IDENTIFICATION</scope>
</reference>
<feature type="compositionally biased region" description="Polar residues" evidence="2">
    <location>
        <begin position="466"/>
        <end position="476"/>
    </location>
</feature>
<organism evidence="4 5">
    <name type="scientific">Strongylocentrotus purpuratus</name>
    <name type="common">Purple sea urchin</name>
    <dbReference type="NCBI Taxonomy" id="7668"/>
    <lineage>
        <taxon>Eukaryota</taxon>
        <taxon>Metazoa</taxon>
        <taxon>Echinodermata</taxon>
        <taxon>Eleutherozoa</taxon>
        <taxon>Echinozoa</taxon>
        <taxon>Echinoidea</taxon>
        <taxon>Euechinoidea</taxon>
        <taxon>Echinacea</taxon>
        <taxon>Camarodonta</taxon>
        <taxon>Echinidea</taxon>
        <taxon>Strongylocentrotidae</taxon>
        <taxon>Strongylocentrotus</taxon>
    </lineage>
</organism>
<comment type="similarity">
    <text evidence="1">Belongs to the FAM149 family.</text>
</comment>
<dbReference type="OrthoDB" id="2134133at2759"/>
<dbReference type="PANTHER" id="PTHR31997">
    <property type="entry name" value="AGAP003710-PA"/>
    <property type="match status" value="1"/>
</dbReference>